<protein>
    <recommendedName>
        <fullName evidence="1">KilA-N domain-containing protein</fullName>
    </recommendedName>
</protein>
<dbReference type="RefSeq" id="WP_008626082.1">
    <property type="nucleotide sequence ID" value="NZ_GL883831.1"/>
</dbReference>
<dbReference type="eggNOG" id="ENOG502Z7N4">
    <property type="taxonomic scope" value="Bacteria"/>
</dbReference>
<dbReference type="HOGENOM" id="CLU_089658_0_0_10"/>
<name>F3QSK7_9BACT</name>
<proteinExistence type="predicted"/>
<organism evidence="2 3">
    <name type="scientific">Paraprevotella xylaniphila YIT 11841</name>
    <dbReference type="NCBI Taxonomy" id="762982"/>
    <lineage>
        <taxon>Bacteria</taxon>
        <taxon>Pseudomonadati</taxon>
        <taxon>Bacteroidota</taxon>
        <taxon>Bacteroidia</taxon>
        <taxon>Bacteroidales</taxon>
        <taxon>Prevotellaceae</taxon>
        <taxon>Paraprevotella</taxon>
    </lineage>
</organism>
<dbReference type="Proteomes" id="UP000005546">
    <property type="component" value="Unassembled WGS sequence"/>
</dbReference>
<dbReference type="SMART" id="SM01252">
    <property type="entry name" value="KilA-N"/>
    <property type="match status" value="1"/>
</dbReference>
<accession>F3QSK7</accession>
<dbReference type="InterPro" id="IPR018004">
    <property type="entry name" value="KilA/APSES_HTH"/>
</dbReference>
<evidence type="ECO:0000313" key="2">
    <source>
        <dbReference type="EMBL" id="EGG55294.1"/>
    </source>
</evidence>
<gene>
    <name evidence="2" type="ORF">HMPREF9442_01167</name>
</gene>
<dbReference type="STRING" id="762982.HMPREF9442_01167"/>
<evidence type="ECO:0000313" key="3">
    <source>
        <dbReference type="Proteomes" id="UP000005546"/>
    </source>
</evidence>
<dbReference type="Pfam" id="PF04383">
    <property type="entry name" value="KilA-N"/>
    <property type="match status" value="1"/>
</dbReference>
<dbReference type="AlphaFoldDB" id="F3QSK7"/>
<dbReference type="OrthoDB" id="9810290at2"/>
<comment type="caution">
    <text evidence="2">The sequence shown here is derived from an EMBL/GenBank/DDBJ whole genome shotgun (WGS) entry which is preliminary data.</text>
</comment>
<evidence type="ECO:0000259" key="1">
    <source>
        <dbReference type="PROSITE" id="PS51301"/>
    </source>
</evidence>
<sequence length="291" mass="33464">MSPTKKITVNNTEISVVLQANENDYICLTDMVKARDDSSRAADIIKNWIRTRSTIEFLGTWETIYNPDFKVVEFDHFKKEAGLPTFTMSVNSWVEKTNAIGIISKSGRYGGTYAHKDIAFEFGAAISPVFKLYLIKEYQRLKESENNPLVQQWDVKRILSKTNYQLHTDAIRDNIIPKLSISKTKERIIYATEADMLNLALFGYTAKDWEEANPELAKKLNMRDTASINQLVVLSNMESYNSEMIKNGIARDVRFSVLHRMAKEQLHSLDKNNAEYRFRKISSNDNNNAIE</sequence>
<feature type="domain" description="KilA-N" evidence="1">
    <location>
        <begin position="5"/>
        <end position="141"/>
    </location>
</feature>
<keyword evidence="3" id="KW-1185">Reference proteome</keyword>
<reference evidence="2 3" key="1">
    <citation type="submission" date="2011-02" db="EMBL/GenBank/DDBJ databases">
        <authorList>
            <person name="Weinstock G."/>
            <person name="Sodergren E."/>
            <person name="Clifton S."/>
            <person name="Fulton L."/>
            <person name="Fulton B."/>
            <person name="Courtney L."/>
            <person name="Fronick C."/>
            <person name="Harrison M."/>
            <person name="Strong C."/>
            <person name="Farmer C."/>
            <person name="Delahaunty K."/>
            <person name="Markovic C."/>
            <person name="Hall O."/>
            <person name="Minx P."/>
            <person name="Tomlinson C."/>
            <person name="Mitreva M."/>
            <person name="Hou S."/>
            <person name="Chen J."/>
            <person name="Wollam A."/>
            <person name="Pepin K.H."/>
            <person name="Johnson M."/>
            <person name="Bhonagiri V."/>
            <person name="Zhang X."/>
            <person name="Suruliraj S."/>
            <person name="Warren W."/>
            <person name="Chinwalla A."/>
            <person name="Mardis E.R."/>
            <person name="Wilson R.K."/>
        </authorList>
    </citation>
    <scope>NUCLEOTIDE SEQUENCE [LARGE SCALE GENOMIC DNA]</scope>
    <source>
        <strain evidence="2 3">YIT 11841</strain>
    </source>
</reference>
<dbReference type="EMBL" id="AFBR01000028">
    <property type="protein sequence ID" value="EGG55294.1"/>
    <property type="molecule type" value="Genomic_DNA"/>
</dbReference>
<dbReference type="PROSITE" id="PS51301">
    <property type="entry name" value="KILA_N"/>
    <property type="match status" value="1"/>
</dbReference>
<dbReference type="InterPro" id="IPR017880">
    <property type="entry name" value="KilA_N"/>
</dbReference>